<evidence type="ECO:0000256" key="1">
    <source>
        <dbReference type="SAM" id="Phobius"/>
    </source>
</evidence>
<dbReference type="Gene3D" id="1.20.1070.10">
    <property type="entry name" value="Rhodopsin 7-helix transmembrane proteins"/>
    <property type="match status" value="1"/>
</dbReference>
<evidence type="ECO:0000313" key="3">
    <source>
        <dbReference type="Proteomes" id="UP000325694"/>
    </source>
</evidence>
<keyword evidence="1" id="KW-0472">Membrane</keyword>
<dbReference type="RefSeq" id="YP_010085960.1">
    <property type="nucleotide sequence ID" value="NC_055234.1"/>
</dbReference>
<dbReference type="EMBL" id="AY170316">
    <property type="protein sequence ID" value="AAO12316.1"/>
    <property type="molecule type" value="Genomic_DNA"/>
</dbReference>
<feature type="transmembrane region" description="Helical" evidence="1">
    <location>
        <begin position="168"/>
        <end position="188"/>
    </location>
</feature>
<protein>
    <submittedName>
        <fullName evidence="2">Hypothetical v-GCR</fullName>
    </submittedName>
</protein>
<keyword evidence="1" id="KW-0812">Transmembrane</keyword>
<sequence>MLLKFLCFALHREAWSHFPGLLTASLEDPVAANMDILLNSTLEWGHVTGNETNATCRAVYNATVFWIGNTVQFLVLLASLFFLWLFACRARFKPQSNLWLSVYVLAYLFAIVSRLIQDFSTWPWKCTLTECMLLFSMLLTSAIVVGMTFDRCVTLWRGSKGGMTVVQILVFVAVSTLFCLLAVVANLISFGENYAALGFDGNESFKCRQATSVDSLKNKYVLKAVYFSLCMLIVLVATFLTVCKILHTKLKRKTEIVVNLIIVNLLICFTWLVMIISSLIQAVTLVDTCPSAFATGIGAYLMQLTVLGILLMFLFASQHLRKVLRQTVVIWWSSSSSS</sequence>
<keyword evidence="1" id="KW-1133">Transmembrane helix</keyword>
<accession>Q8B406</accession>
<dbReference type="KEGG" id="vg:65101044"/>
<feature type="transmembrane region" description="Helical" evidence="1">
    <location>
        <begin position="122"/>
        <end position="147"/>
    </location>
</feature>
<feature type="transmembrane region" description="Helical" evidence="1">
    <location>
        <begin position="98"/>
        <end position="116"/>
    </location>
</feature>
<evidence type="ECO:0000313" key="2">
    <source>
        <dbReference type="EMBL" id="AAO12316.1"/>
    </source>
</evidence>
<feature type="transmembrane region" description="Helical" evidence="1">
    <location>
        <begin position="64"/>
        <end position="86"/>
    </location>
</feature>
<feature type="transmembrane region" description="Helical" evidence="1">
    <location>
        <begin position="292"/>
        <end position="316"/>
    </location>
</feature>
<organism evidence="2 3">
    <name type="scientific">Suid gammaherpesvirus 5</name>
    <dbReference type="NCBI Taxonomy" id="1960251"/>
    <lineage>
        <taxon>Viruses</taxon>
        <taxon>Duplodnaviria</taxon>
        <taxon>Heunggongvirae</taxon>
        <taxon>Peploviricota</taxon>
        <taxon>Herviviricetes</taxon>
        <taxon>Herpesvirales</taxon>
        <taxon>Orthoherpesviridae</taxon>
        <taxon>Gammaherpesvirinae</taxon>
        <taxon>Macavirus</taxon>
        <taxon>Macavirus suidgamma5</taxon>
    </lineage>
</organism>
<feature type="transmembrane region" description="Helical" evidence="1">
    <location>
        <begin position="258"/>
        <end position="280"/>
    </location>
</feature>
<name>Q8B406_9GAMA</name>
<keyword evidence="3" id="KW-1185">Reference proteome</keyword>
<dbReference type="GeneID" id="65101044"/>
<dbReference type="Pfam" id="PF25732">
    <property type="entry name" value="BILF1"/>
    <property type="match status" value="1"/>
</dbReference>
<dbReference type="InterPro" id="IPR058024">
    <property type="entry name" value="BILF1-like"/>
</dbReference>
<proteinExistence type="predicted"/>
<reference evidence="2 3" key="1">
    <citation type="journal article" date="2003" name="Virology">
        <title>A novel porcine gammaherpesvirus.</title>
        <authorList>
            <person name="Chmielewicz B."/>
            <person name="Goltz M."/>
            <person name="Franz T."/>
            <person name="Bauer C."/>
            <person name="Brema S."/>
            <person name="Ellerbrok H."/>
            <person name="Beckmann S."/>
            <person name="Rziha H.J."/>
            <person name="Lahrmann K.H."/>
            <person name="Romero C."/>
            <person name="Ehlers B."/>
        </authorList>
    </citation>
    <scope>NUCLEOTIDE SEQUENCE [LARGE SCALE GENOMIC DNA]</scope>
    <source>
        <strain evidence="2">489</strain>
    </source>
</reference>
<dbReference type="Proteomes" id="UP000325694">
    <property type="component" value="Segment"/>
</dbReference>
<feature type="transmembrane region" description="Helical" evidence="1">
    <location>
        <begin position="224"/>
        <end position="246"/>
    </location>
</feature>